<dbReference type="GO" id="GO:0016791">
    <property type="term" value="F:phosphatase activity"/>
    <property type="evidence" value="ECO:0007669"/>
    <property type="project" value="TreeGrafter"/>
</dbReference>
<dbReference type="InterPro" id="IPR001932">
    <property type="entry name" value="PPM-type_phosphatase-like_dom"/>
</dbReference>
<dbReference type="PANTHER" id="PTHR43156:SF2">
    <property type="entry name" value="STAGE II SPORULATION PROTEIN E"/>
    <property type="match status" value="1"/>
</dbReference>
<evidence type="ECO:0000256" key="3">
    <source>
        <dbReference type="SAM" id="MobiDB-lite"/>
    </source>
</evidence>
<accession>A0A9X3S0K9</accession>
<name>A0A9X3S0K9_9ACTN</name>
<keyword evidence="1" id="KW-0378">Hydrolase</keyword>
<feature type="domain" description="PPM-type phosphatase" evidence="4">
    <location>
        <begin position="135"/>
        <end position="351"/>
    </location>
</feature>
<dbReference type="Pfam" id="PF07228">
    <property type="entry name" value="SpoIIE"/>
    <property type="match status" value="1"/>
</dbReference>
<evidence type="ECO:0000259" key="4">
    <source>
        <dbReference type="SMART" id="SM00331"/>
    </source>
</evidence>
<protein>
    <submittedName>
        <fullName evidence="5">Serine/threonine-protein phosphatase</fullName>
    </submittedName>
</protein>
<dbReference type="Gene3D" id="3.60.40.10">
    <property type="entry name" value="PPM-type phosphatase domain"/>
    <property type="match status" value="1"/>
</dbReference>
<comment type="caution">
    <text evidence="5">The sequence shown here is derived from an EMBL/GenBank/DDBJ whole genome shotgun (WGS) entry which is preliminary data.</text>
</comment>
<dbReference type="SUPFAM" id="SSF81606">
    <property type="entry name" value="PP2C-like"/>
    <property type="match status" value="1"/>
</dbReference>
<feature type="region of interest" description="Disordered" evidence="3">
    <location>
        <begin position="1"/>
        <end position="60"/>
    </location>
</feature>
<organism evidence="5 6">
    <name type="scientific">Solirubrobacter ginsenosidimutans</name>
    <dbReference type="NCBI Taxonomy" id="490573"/>
    <lineage>
        <taxon>Bacteria</taxon>
        <taxon>Bacillati</taxon>
        <taxon>Actinomycetota</taxon>
        <taxon>Thermoleophilia</taxon>
        <taxon>Solirubrobacterales</taxon>
        <taxon>Solirubrobacteraceae</taxon>
        <taxon>Solirubrobacter</taxon>
    </lineage>
</organism>
<dbReference type="InterPro" id="IPR052016">
    <property type="entry name" value="Bact_Sigma-Reg"/>
</dbReference>
<evidence type="ECO:0000313" key="6">
    <source>
        <dbReference type="Proteomes" id="UP001149140"/>
    </source>
</evidence>
<sequence length="352" mass="37710">MSTPATLDPPVLRGKGQKAADAGVRHSRNKCDTIRLAREGRGGSAPRNAMSEPPEINDGELRRLRSEVAAQKRDLHEHDELEHRQESLITRLRREAEVRDDDLAALRARLEVAEHELDDLRAIRDALTPPELPQRPGLELAAAYLPASAERVSGDFYLVCEGPQDSTVLVVGDVVGHGLHAARRAAFARTTFAATAPFSDDPSRLLSWANTALVERAGITEDFVTAACVSYLPSERLLRWAYAGHPPALRLADGRELLASVQGAPLGIAADPGCVEGSRRVAAGEGVLLYTDGLTEARHESQFLGLDAVAATLAGLHDPSPGEAIAVLRAQAADFAYGALTDDLCLLAARIV</sequence>
<feature type="compositionally biased region" description="Basic and acidic residues" evidence="3">
    <location>
        <begin position="29"/>
        <end position="41"/>
    </location>
</feature>
<feature type="coiled-coil region" evidence="2">
    <location>
        <begin position="61"/>
        <end position="123"/>
    </location>
</feature>
<dbReference type="EMBL" id="JAPDOD010000004">
    <property type="protein sequence ID" value="MDA0160202.1"/>
    <property type="molecule type" value="Genomic_DNA"/>
</dbReference>
<dbReference type="Proteomes" id="UP001149140">
    <property type="component" value="Unassembled WGS sequence"/>
</dbReference>
<dbReference type="PANTHER" id="PTHR43156">
    <property type="entry name" value="STAGE II SPORULATION PROTEIN E-RELATED"/>
    <property type="match status" value="1"/>
</dbReference>
<dbReference type="RefSeq" id="WP_270038969.1">
    <property type="nucleotide sequence ID" value="NZ_JAPDOD010000004.1"/>
</dbReference>
<keyword evidence="6" id="KW-1185">Reference proteome</keyword>
<gene>
    <name evidence="5" type="ORF">OM076_08005</name>
</gene>
<evidence type="ECO:0000313" key="5">
    <source>
        <dbReference type="EMBL" id="MDA0160202.1"/>
    </source>
</evidence>
<proteinExistence type="predicted"/>
<dbReference type="InterPro" id="IPR036457">
    <property type="entry name" value="PPM-type-like_dom_sf"/>
</dbReference>
<dbReference type="AlphaFoldDB" id="A0A9X3S0K9"/>
<dbReference type="SMART" id="SM00331">
    <property type="entry name" value="PP2C_SIG"/>
    <property type="match status" value="1"/>
</dbReference>
<reference evidence="5" key="1">
    <citation type="submission" date="2022-10" db="EMBL/GenBank/DDBJ databases">
        <title>The WGS of Solirubrobacter ginsenosidimutans DSM 21036.</title>
        <authorList>
            <person name="Jiang Z."/>
        </authorList>
    </citation>
    <scope>NUCLEOTIDE SEQUENCE</scope>
    <source>
        <strain evidence="5">DSM 21036</strain>
    </source>
</reference>
<evidence type="ECO:0000256" key="1">
    <source>
        <dbReference type="ARBA" id="ARBA00022801"/>
    </source>
</evidence>
<keyword evidence="2" id="KW-0175">Coiled coil</keyword>
<evidence type="ECO:0000256" key="2">
    <source>
        <dbReference type="SAM" id="Coils"/>
    </source>
</evidence>